<feature type="transmembrane region" description="Helical" evidence="2">
    <location>
        <begin position="127"/>
        <end position="147"/>
    </location>
</feature>
<proteinExistence type="predicted"/>
<feature type="region of interest" description="Disordered" evidence="1">
    <location>
        <begin position="24"/>
        <end position="71"/>
    </location>
</feature>
<sequence length="163" mass="18199">MSISIEALAMAGVEYVEWGMDVEEWEREDSDAPPPPHLLAEEEEGDDDDADGETSGGVTLDYRSRRTGKGRSSVRVIERILDSLFAPDVEEAFAKGYNWLLKLESLFINRVADSLAKLAVTNIKEKLARIILIIMLISMEALAMAGVDYLEWGMDVEEWGMEA</sequence>
<evidence type="ECO:0000256" key="1">
    <source>
        <dbReference type="SAM" id="MobiDB-lite"/>
    </source>
</evidence>
<dbReference type="Proteomes" id="UP000827721">
    <property type="component" value="Unassembled WGS sequence"/>
</dbReference>
<evidence type="ECO:0000313" key="4">
    <source>
        <dbReference type="Proteomes" id="UP000827721"/>
    </source>
</evidence>
<comment type="caution">
    <text evidence="3">The sequence shown here is derived from an EMBL/GenBank/DDBJ whole genome shotgun (WGS) entry which is preliminary data.</text>
</comment>
<feature type="compositionally biased region" description="Acidic residues" evidence="1">
    <location>
        <begin position="41"/>
        <end position="52"/>
    </location>
</feature>
<gene>
    <name evidence="3" type="ORF">JRO89_XS08G0001600</name>
</gene>
<dbReference type="EMBL" id="JAFEMO010000008">
    <property type="protein sequence ID" value="KAH7565693.1"/>
    <property type="molecule type" value="Genomic_DNA"/>
</dbReference>
<accession>A0ABQ8HMZ5</accession>
<keyword evidence="2" id="KW-1133">Transmembrane helix</keyword>
<organism evidence="3 4">
    <name type="scientific">Xanthoceras sorbifolium</name>
    <dbReference type="NCBI Taxonomy" id="99658"/>
    <lineage>
        <taxon>Eukaryota</taxon>
        <taxon>Viridiplantae</taxon>
        <taxon>Streptophyta</taxon>
        <taxon>Embryophyta</taxon>
        <taxon>Tracheophyta</taxon>
        <taxon>Spermatophyta</taxon>
        <taxon>Magnoliopsida</taxon>
        <taxon>eudicotyledons</taxon>
        <taxon>Gunneridae</taxon>
        <taxon>Pentapetalae</taxon>
        <taxon>rosids</taxon>
        <taxon>malvids</taxon>
        <taxon>Sapindales</taxon>
        <taxon>Sapindaceae</taxon>
        <taxon>Xanthoceroideae</taxon>
        <taxon>Xanthoceras</taxon>
    </lineage>
</organism>
<name>A0ABQ8HMZ5_9ROSI</name>
<evidence type="ECO:0000256" key="2">
    <source>
        <dbReference type="SAM" id="Phobius"/>
    </source>
</evidence>
<protein>
    <submittedName>
        <fullName evidence="3">Uncharacterized protein</fullName>
    </submittedName>
</protein>
<keyword evidence="2" id="KW-0812">Transmembrane</keyword>
<reference evidence="3 4" key="1">
    <citation type="submission" date="2021-02" db="EMBL/GenBank/DDBJ databases">
        <title>Plant Genome Project.</title>
        <authorList>
            <person name="Zhang R.-G."/>
        </authorList>
    </citation>
    <scope>NUCLEOTIDE SEQUENCE [LARGE SCALE GENOMIC DNA]</scope>
    <source>
        <tissue evidence="3">Leaves</tissue>
    </source>
</reference>
<evidence type="ECO:0000313" key="3">
    <source>
        <dbReference type="EMBL" id="KAH7565693.1"/>
    </source>
</evidence>
<keyword evidence="4" id="KW-1185">Reference proteome</keyword>
<keyword evidence="2" id="KW-0472">Membrane</keyword>